<evidence type="ECO:0000313" key="1">
    <source>
        <dbReference type="EMBL" id="HIX45675.1"/>
    </source>
</evidence>
<gene>
    <name evidence="1" type="ORF">H9982_05595</name>
</gene>
<proteinExistence type="predicted"/>
<dbReference type="Proteomes" id="UP000824246">
    <property type="component" value="Unassembled WGS sequence"/>
</dbReference>
<sequence length="297" mass="34074">YDTYTLFDTEIETARDILMDSICDFQKLEELADQLSPSVDTEKGAGGYDAKLNYREVRVRATHVTRDMSMGNTYDKDYYADIDLCNREEKSISLNPLDGGSVELLSVKEDAVTMQWNDEEFVVTLGSSVRTEEIFIDNPHLSTDSLRLTFTYRELPNYTELWNMIVALGSDESEGKEARYILANRKEEILHFIDKAIEKGNTGLYVAKALLSVYNSWATCKIDNIRYFRERLREGIGHGCLAPDNYFGWEWMEVAAKYNDPSDFMEDMELYREVVETAAGQGMVAAIDLLHTLWETE</sequence>
<feature type="non-terminal residue" evidence="1">
    <location>
        <position position="1"/>
    </location>
</feature>
<accession>A0A9D1VSC9</accession>
<reference evidence="1" key="2">
    <citation type="submission" date="2021-04" db="EMBL/GenBank/DDBJ databases">
        <authorList>
            <person name="Gilroy R."/>
        </authorList>
    </citation>
    <scope>NUCLEOTIDE SEQUENCE</scope>
    <source>
        <strain evidence="1">ChiHjej12B11-16260</strain>
    </source>
</reference>
<evidence type="ECO:0000313" key="2">
    <source>
        <dbReference type="Proteomes" id="UP000824246"/>
    </source>
</evidence>
<name>A0A9D1VSC9_9BACT</name>
<organism evidence="1 2">
    <name type="scientific">Candidatus Barnesiella excrementipullorum</name>
    <dbReference type="NCBI Taxonomy" id="2838479"/>
    <lineage>
        <taxon>Bacteria</taxon>
        <taxon>Pseudomonadati</taxon>
        <taxon>Bacteroidota</taxon>
        <taxon>Bacteroidia</taxon>
        <taxon>Bacteroidales</taxon>
        <taxon>Barnesiellaceae</taxon>
        <taxon>Barnesiella</taxon>
    </lineage>
</organism>
<dbReference type="AlphaFoldDB" id="A0A9D1VSC9"/>
<reference evidence="1" key="1">
    <citation type="journal article" date="2021" name="PeerJ">
        <title>Extensive microbial diversity within the chicken gut microbiome revealed by metagenomics and culture.</title>
        <authorList>
            <person name="Gilroy R."/>
            <person name="Ravi A."/>
            <person name="Getino M."/>
            <person name="Pursley I."/>
            <person name="Horton D.L."/>
            <person name="Alikhan N.F."/>
            <person name="Baker D."/>
            <person name="Gharbi K."/>
            <person name="Hall N."/>
            <person name="Watson M."/>
            <person name="Adriaenssens E.M."/>
            <person name="Foster-Nyarko E."/>
            <person name="Jarju S."/>
            <person name="Secka A."/>
            <person name="Antonio M."/>
            <person name="Oren A."/>
            <person name="Chaudhuri R.R."/>
            <person name="La Ragione R."/>
            <person name="Hildebrand F."/>
            <person name="Pallen M.J."/>
        </authorList>
    </citation>
    <scope>NUCLEOTIDE SEQUENCE</scope>
    <source>
        <strain evidence="1">ChiHjej12B11-16260</strain>
    </source>
</reference>
<dbReference type="EMBL" id="DXFB01000147">
    <property type="protein sequence ID" value="HIX45675.1"/>
    <property type="molecule type" value="Genomic_DNA"/>
</dbReference>
<comment type="caution">
    <text evidence="1">The sequence shown here is derived from an EMBL/GenBank/DDBJ whole genome shotgun (WGS) entry which is preliminary data.</text>
</comment>
<protein>
    <submittedName>
        <fullName evidence="1">Uncharacterized protein</fullName>
    </submittedName>
</protein>